<protein>
    <submittedName>
        <fullName evidence="2">Uncharacterized protein</fullName>
    </submittedName>
</protein>
<organism evidence="2 3">
    <name type="scientific">Nicotiana attenuata</name>
    <name type="common">Coyote tobacco</name>
    <dbReference type="NCBI Taxonomy" id="49451"/>
    <lineage>
        <taxon>Eukaryota</taxon>
        <taxon>Viridiplantae</taxon>
        <taxon>Streptophyta</taxon>
        <taxon>Embryophyta</taxon>
        <taxon>Tracheophyta</taxon>
        <taxon>Spermatophyta</taxon>
        <taxon>Magnoliopsida</taxon>
        <taxon>eudicotyledons</taxon>
        <taxon>Gunneridae</taxon>
        <taxon>Pentapetalae</taxon>
        <taxon>asterids</taxon>
        <taxon>lamiids</taxon>
        <taxon>Solanales</taxon>
        <taxon>Solanaceae</taxon>
        <taxon>Nicotianoideae</taxon>
        <taxon>Nicotianeae</taxon>
        <taxon>Nicotiana</taxon>
    </lineage>
</organism>
<sequence>MMLKITQLEMEGEAALTKIHKLKEVAFSKIVMLKKEKQAATSKIEELEKEKEYAARKIALLEKELKTKEYIFGQYKNAQIQKEKKLRTFGKIWLIFTKMFGKRRT</sequence>
<evidence type="ECO:0000256" key="1">
    <source>
        <dbReference type="SAM" id="Coils"/>
    </source>
</evidence>
<reference evidence="2" key="1">
    <citation type="submission" date="2016-11" db="EMBL/GenBank/DDBJ databases">
        <title>The genome of Nicotiana attenuata.</title>
        <authorList>
            <person name="Xu S."/>
            <person name="Brockmoeller T."/>
            <person name="Gaquerel E."/>
            <person name="Navarro A."/>
            <person name="Kuhl H."/>
            <person name="Gase K."/>
            <person name="Ling Z."/>
            <person name="Zhou W."/>
            <person name="Kreitzer C."/>
            <person name="Stanke M."/>
            <person name="Tang H."/>
            <person name="Lyons E."/>
            <person name="Pandey P."/>
            <person name="Pandey S.P."/>
            <person name="Timmermann B."/>
            <person name="Baldwin I.T."/>
        </authorList>
    </citation>
    <scope>NUCLEOTIDE SEQUENCE [LARGE SCALE GENOMIC DNA]</scope>
    <source>
        <strain evidence="2">UT</strain>
    </source>
</reference>
<dbReference type="OMA" id="FKRHTNI"/>
<dbReference type="STRING" id="49451.A0A1J6KIK2"/>
<dbReference type="Proteomes" id="UP000187609">
    <property type="component" value="Unassembled WGS sequence"/>
</dbReference>
<comment type="caution">
    <text evidence="2">The sequence shown here is derived from an EMBL/GenBank/DDBJ whole genome shotgun (WGS) entry which is preliminary data.</text>
</comment>
<name>A0A1J6KIK2_NICAT</name>
<evidence type="ECO:0000313" key="3">
    <source>
        <dbReference type="Proteomes" id="UP000187609"/>
    </source>
</evidence>
<feature type="coiled-coil region" evidence="1">
    <location>
        <begin position="30"/>
        <end position="64"/>
    </location>
</feature>
<keyword evidence="3" id="KW-1185">Reference proteome</keyword>
<dbReference type="EMBL" id="MJEQ01009932">
    <property type="protein sequence ID" value="OIT19137.1"/>
    <property type="molecule type" value="Genomic_DNA"/>
</dbReference>
<dbReference type="AlphaFoldDB" id="A0A1J6KIK2"/>
<keyword evidence="1" id="KW-0175">Coiled coil</keyword>
<dbReference type="SMR" id="A0A1J6KIK2"/>
<dbReference type="Gramene" id="OIT19137">
    <property type="protein sequence ID" value="OIT19137"/>
    <property type="gene ID" value="A4A49_54311"/>
</dbReference>
<gene>
    <name evidence="2" type="ORF">A4A49_54311</name>
</gene>
<accession>A0A1J6KIK2</accession>
<proteinExistence type="predicted"/>
<evidence type="ECO:0000313" key="2">
    <source>
        <dbReference type="EMBL" id="OIT19137.1"/>
    </source>
</evidence>